<keyword evidence="1" id="KW-0812">Transmembrane</keyword>
<keyword evidence="3" id="KW-1185">Reference proteome</keyword>
<reference evidence="2 3" key="1">
    <citation type="submission" date="2021-06" db="EMBL/GenBank/DDBJ databases">
        <title>Bacillus sp. RD4P76, an endophyte from a halophyte.</title>
        <authorList>
            <person name="Sun J.-Q."/>
        </authorList>
    </citation>
    <scope>NUCLEOTIDE SEQUENCE [LARGE SCALE GENOMIC DNA]</scope>
    <source>
        <strain evidence="2 3">JCM 17098</strain>
    </source>
</reference>
<keyword evidence="1" id="KW-0472">Membrane</keyword>
<organism evidence="2 3">
    <name type="scientific">Evansella alkalicola</name>
    <dbReference type="NCBI Taxonomy" id="745819"/>
    <lineage>
        <taxon>Bacteria</taxon>
        <taxon>Bacillati</taxon>
        <taxon>Bacillota</taxon>
        <taxon>Bacilli</taxon>
        <taxon>Bacillales</taxon>
        <taxon>Bacillaceae</taxon>
        <taxon>Evansella</taxon>
    </lineage>
</organism>
<keyword evidence="1" id="KW-1133">Transmembrane helix</keyword>
<evidence type="ECO:0000313" key="2">
    <source>
        <dbReference type="EMBL" id="MBU9720126.1"/>
    </source>
</evidence>
<comment type="caution">
    <text evidence="2">The sequence shown here is derived from an EMBL/GenBank/DDBJ whole genome shotgun (WGS) entry which is preliminary data.</text>
</comment>
<protein>
    <submittedName>
        <fullName evidence="2">Cell division protein FtsK</fullName>
    </submittedName>
</protein>
<proteinExistence type="predicted"/>
<feature type="transmembrane region" description="Helical" evidence="1">
    <location>
        <begin position="78"/>
        <end position="98"/>
    </location>
</feature>
<dbReference type="EMBL" id="JAHQCR010000013">
    <property type="protein sequence ID" value="MBU9720126.1"/>
    <property type="molecule type" value="Genomic_DNA"/>
</dbReference>
<name>A0ABS6JNJ2_9BACI</name>
<feature type="transmembrane region" description="Helical" evidence="1">
    <location>
        <begin position="33"/>
        <end position="66"/>
    </location>
</feature>
<dbReference type="Proteomes" id="UP000790580">
    <property type="component" value="Unassembled WGS sequence"/>
</dbReference>
<dbReference type="GO" id="GO:0051301">
    <property type="term" value="P:cell division"/>
    <property type="evidence" value="ECO:0007669"/>
    <property type="project" value="UniProtKB-KW"/>
</dbReference>
<gene>
    <name evidence="2" type="ORF">KS407_01550</name>
</gene>
<keyword evidence="2" id="KW-0131">Cell cycle</keyword>
<evidence type="ECO:0000313" key="3">
    <source>
        <dbReference type="Proteomes" id="UP000790580"/>
    </source>
</evidence>
<evidence type="ECO:0000256" key="1">
    <source>
        <dbReference type="SAM" id="Phobius"/>
    </source>
</evidence>
<keyword evidence="2" id="KW-0132">Cell division</keyword>
<sequence>MILSNRAKWKNGLDDLSIEEKEELNKIKKQNPYGLIVMLMGLTSFLFGPRFVIIPIVTILFGLLTIRTFDKVREDNPWTFYVGLGLAIYGLYLFITGYEHDVKI</sequence>
<accession>A0ABS6JNJ2</accession>